<keyword evidence="3" id="KW-0963">Cytoplasm</keyword>
<gene>
    <name evidence="8" type="ORF">JEQ12_018074</name>
</gene>
<feature type="compositionally biased region" description="Low complexity" evidence="6">
    <location>
        <begin position="1"/>
        <end position="11"/>
    </location>
</feature>
<dbReference type="InterPro" id="IPR000308">
    <property type="entry name" value="14-3-3"/>
</dbReference>
<dbReference type="SMART" id="SM00101">
    <property type="entry name" value="14_3_3"/>
    <property type="match status" value="1"/>
</dbReference>
<dbReference type="AlphaFoldDB" id="A0A836D092"/>
<keyword evidence="4" id="KW-0597">Phosphoprotein</keyword>
<dbReference type="FunFam" id="1.20.190.20:FF:000001">
    <property type="entry name" value="14-3-3 gamma 1"/>
    <property type="match status" value="1"/>
</dbReference>
<feature type="region of interest" description="Disordered" evidence="6">
    <location>
        <begin position="1"/>
        <end position="25"/>
    </location>
</feature>
<protein>
    <recommendedName>
        <fullName evidence="7">14-3-3 domain-containing protein</fullName>
    </recommendedName>
</protein>
<organism evidence="8 9">
    <name type="scientific">Ovis aries</name>
    <name type="common">Sheep</name>
    <dbReference type="NCBI Taxonomy" id="9940"/>
    <lineage>
        <taxon>Eukaryota</taxon>
        <taxon>Metazoa</taxon>
        <taxon>Chordata</taxon>
        <taxon>Craniata</taxon>
        <taxon>Vertebrata</taxon>
        <taxon>Euteleostomi</taxon>
        <taxon>Mammalia</taxon>
        <taxon>Eutheria</taxon>
        <taxon>Laurasiatheria</taxon>
        <taxon>Artiodactyla</taxon>
        <taxon>Ruminantia</taxon>
        <taxon>Pecora</taxon>
        <taxon>Bovidae</taxon>
        <taxon>Caprinae</taxon>
        <taxon>Ovis</taxon>
    </lineage>
</organism>
<comment type="caution">
    <text evidence="8">The sequence shown here is derived from an EMBL/GenBank/DDBJ whole genome shotgun (WGS) entry which is preliminary data.</text>
</comment>
<dbReference type="PIRSF" id="PIRSF000868">
    <property type="entry name" value="14-3-3"/>
    <property type="match status" value="1"/>
</dbReference>
<feature type="site" description="Interaction with phosphoserine on interacting protein" evidence="5">
    <location>
        <position position="151"/>
    </location>
</feature>
<feature type="site" description="Interaction with phosphoserine on interacting protein" evidence="5">
    <location>
        <position position="80"/>
    </location>
</feature>
<evidence type="ECO:0000313" key="9">
    <source>
        <dbReference type="Proteomes" id="UP000664991"/>
    </source>
</evidence>
<evidence type="ECO:0000313" key="8">
    <source>
        <dbReference type="EMBL" id="KAG5206501.1"/>
    </source>
</evidence>
<dbReference type="PANTHER" id="PTHR18860">
    <property type="entry name" value="14-3-3 PROTEIN"/>
    <property type="match status" value="1"/>
</dbReference>
<proteinExistence type="inferred from homology"/>
<evidence type="ECO:0000256" key="5">
    <source>
        <dbReference type="PIRSR" id="PIRSR000868-1"/>
    </source>
</evidence>
<evidence type="ECO:0000256" key="6">
    <source>
        <dbReference type="SAM" id="MobiDB-lite"/>
    </source>
</evidence>
<dbReference type="GO" id="GO:0005737">
    <property type="term" value="C:cytoplasm"/>
    <property type="evidence" value="ECO:0007669"/>
    <property type="project" value="UniProtKB-SubCell"/>
</dbReference>
<dbReference type="Gene3D" id="1.20.190.20">
    <property type="entry name" value="14-3-3 domain"/>
    <property type="match status" value="1"/>
</dbReference>
<evidence type="ECO:0000256" key="2">
    <source>
        <dbReference type="ARBA" id="ARBA00006141"/>
    </source>
</evidence>
<dbReference type="InterPro" id="IPR023410">
    <property type="entry name" value="14-3-3_domain"/>
</dbReference>
<evidence type="ECO:0000256" key="4">
    <source>
        <dbReference type="ARBA" id="ARBA00022553"/>
    </source>
</evidence>
<evidence type="ECO:0000256" key="3">
    <source>
        <dbReference type="ARBA" id="ARBA00022490"/>
    </source>
</evidence>
<dbReference type="Proteomes" id="UP000664991">
    <property type="component" value="Unassembled WGS sequence"/>
</dbReference>
<dbReference type="PRINTS" id="PR00305">
    <property type="entry name" value="1433ZETA"/>
</dbReference>
<accession>A0A836D092</accession>
<sequence>MVKQQRLLSPTRPSPPTLDTEHPVMDKNELVQKAKLAEQAERYDDMAACMKSVTEQGAELSNEERSLLSVAYKNVVGARRSSWRVVSSIEQKTEGAEKKQQMSREYREKIDTELRDICNDVLSLLEKFLIPNASQAEGKDFYLKMKGDCYRYLAEVVAGDDKKGIVDQSQQAYQEAFEISKKEMQPTHPIRLGLALNFSVFYYEILNSPEKACSLAKTAFDEAIAELDTLSEESYKDSTLIMQLLRDNLTLWTSDTQGDETEAGEGGEN</sequence>
<evidence type="ECO:0000259" key="7">
    <source>
        <dbReference type="SMART" id="SM00101"/>
    </source>
</evidence>
<dbReference type="InterPro" id="IPR036815">
    <property type="entry name" value="14-3-3_dom_sf"/>
</dbReference>
<dbReference type="PROSITE" id="PS00797">
    <property type="entry name" value="1433_2"/>
    <property type="match status" value="1"/>
</dbReference>
<comment type="subcellular location">
    <subcellularLocation>
        <location evidence="1">Cytoplasm</location>
    </subcellularLocation>
</comment>
<reference evidence="8 9" key="1">
    <citation type="submission" date="2020-12" db="EMBL/GenBank/DDBJ databases">
        <title>De novo assembly of Tibetan sheep genome.</title>
        <authorList>
            <person name="Li X."/>
        </authorList>
    </citation>
    <scope>NUCLEOTIDE SEQUENCE [LARGE SCALE GENOMIC DNA]</scope>
    <source>
        <tissue evidence="8">Heart</tissue>
    </source>
</reference>
<dbReference type="EMBL" id="JAEMGP010000007">
    <property type="protein sequence ID" value="KAG5206501.1"/>
    <property type="molecule type" value="Genomic_DNA"/>
</dbReference>
<comment type="similarity">
    <text evidence="2">Belongs to the 14-3-3 family.</text>
</comment>
<evidence type="ECO:0000256" key="1">
    <source>
        <dbReference type="ARBA" id="ARBA00004496"/>
    </source>
</evidence>
<feature type="domain" description="14-3-3" evidence="7">
    <location>
        <begin position="27"/>
        <end position="266"/>
    </location>
</feature>
<name>A0A836D092_SHEEP</name>
<dbReference type="InterPro" id="IPR023409">
    <property type="entry name" value="14-3-3_CS"/>
</dbReference>
<dbReference type="Pfam" id="PF00244">
    <property type="entry name" value="14-3-3"/>
    <property type="match status" value="1"/>
</dbReference>
<dbReference type="SUPFAM" id="SSF48445">
    <property type="entry name" value="14-3-3 protein"/>
    <property type="match status" value="1"/>
</dbReference>